<comment type="caution">
    <text evidence="2">The sequence shown here is derived from an EMBL/GenBank/DDBJ whole genome shotgun (WGS) entry which is preliminary data.</text>
</comment>
<feature type="transmembrane region" description="Helical" evidence="1">
    <location>
        <begin position="242"/>
        <end position="261"/>
    </location>
</feature>
<dbReference type="InterPro" id="IPR036259">
    <property type="entry name" value="MFS_trans_sf"/>
</dbReference>
<gene>
    <name evidence="2" type="ORF">BBIA_0009</name>
</gene>
<dbReference type="EMBL" id="JGYN01000030">
    <property type="protein sequence ID" value="KFI47880.1"/>
    <property type="molecule type" value="Genomic_DNA"/>
</dbReference>
<dbReference type="CDD" id="cd06174">
    <property type="entry name" value="MFS"/>
    <property type="match status" value="1"/>
</dbReference>
<feature type="transmembrane region" description="Helical" evidence="1">
    <location>
        <begin position="30"/>
        <end position="53"/>
    </location>
</feature>
<feature type="transmembrane region" description="Helical" evidence="1">
    <location>
        <begin position="273"/>
        <end position="289"/>
    </location>
</feature>
<feature type="transmembrane region" description="Helical" evidence="1">
    <location>
        <begin position="161"/>
        <end position="178"/>
    </location>
</feature>
<dbReference type="Pfam" id="PF07690">
    <property type="entry name" value="MFS_1"/>
    <property type="match status" value="1"/>
</dbReference>
<dbReference type="STRING" id="1437608.GCA_000771645_00724"/>
<keyword evidence="1" id="KW-1133">Transmembrane helix</keyword>
<reference evidence="2 3" key="1">
    <citation type="submission" date="2014-03" db="EMBL/GenBank/DDBJ databases">
        <title>Genomics of Bifidobacteria.</title>
        <authorList>
            <person name="Ventura M."/>
            <person name="Milani C."/>
            <person name="Lugli G.A."/>
        </authorList>
    </citation>
    <scope>NUCLEOTIDE SEQUENCE [LARGE SCALE GENOMIC DNA]</scope>
    <source>
        <strain evidence="2 3">DSM 23969</strain>
    </source>
</reference>
<keyword evidence="3" id="KW-1185">Reference proteome</keyword>
<dbReference type="PANTHER" id="PTHR23530:SF1">
    <property type="entry name" value="PERMEASE, MAJOR FACILITATOR SUPERFAMILY-RELATED"/>
    <property type="match status" value="1"/>
</dbReference>
<evidence type="ECO:0000313" key="2">
    <source>
        <dbReference type="EMBL" id="KFI47880.1"/>
    </source>
</evidence>
<dbReference type="SUPFAM" id="SSF103473">
    <property type="entry name" value="MFS general substrate transporter"/>
    <property type="match status" value="1"/>
</dbReference>
<dbReference type="PROSITE" id="PS51257">
    <property type="entry name" value="PROKAR_LIPOPROTEIN"/>
    <property type="match status" value="1"/>
</dbReference>
<dbReference type="Proteomes" id="UP000029108">
    <property type="component" value="Unassembled WGS sequence"/>
</dbReference>
<dbReference type="InterPro" id="IPR011701">
    <property type="entry name" value="MFS"/>
</dbReference>
<protein>
    <submittedName>
        <fullName evidence="2">Transporter, major facilitator family protein</fullName>
    </submittedName>
</protein>
<feature type="transmembrane region" description="Helical" evidence="1">
    <location>
        <begin position="7"/>
        <end position="24"/>
    </location>
</feature>
<dbReference type="OrthoDB" id="350307at2"/>
<dbReference type="eggNOG" id="COG2814">
    <property type="taxonomic scope" value="Bacteria"/>
</dbReference>
<organism evidence="2 3">
    <name type="scientific">Bifidobacterium biavatii DSM 23969</name>
    <dbReference type="NCBI Taxonomy" id="1437608"/>
    <lineage>
        <taxon>Bacteria</taxon>
        <taxon>Bacillati</taxon>
        <taxon>Actinomycetota</taxon>
        <taxon>Actinomycetes</taxon>
        <taxon>Bifidobacteriales</taxon>
        <taxon>Bifidobacteriaceae</taxon>
        <taxon>Bifidobacterium</taxon>
    </lineage>
</organism>
<proteinExistence type="predicted"/>
<evidence type="ECO:0000313" key="3">
    <source>
        <dbReference type="Proteomes" id="UP000029108"/>
    </source>
</evidence>
<dbReference type="GO" id="GO:0022857">
    <property type="term" value="F:transmembrane transporter activity"/>
    <property type="evidence" value="ECO:0007669"/>
    <property type="project" value="InterPro"/>
</dbReference>
<keyword evidence="1" id="KW-0472">Membrane</keyword>
<dbReference type="InterPro" id="IPR053160">
    <property type="entry name" value="MFS_DHA3_Transporter"/>
</dbReference>
<feature type="transmembrane region" description="Helical" evidence="1">
    <location>
        <begin position="65"/>
        <end position="89"/>
    </location>
</feature>
<accession>A0A086ZMY0</accession>
<name>A0A086ZMY0_9BIFI</name>
<sequence>MLAKRYNTLMYFGQGCFLAYYVIAFRQAGLSLALIAVANSLFDVMSVICELPTSVLFDKWSGKKIMVLGAAARLVGFVCFLIDSSNFWMVVAGELLTGFGSSTETGAASALYVAEQEERERKTGSSSRTETKLAELGEAIGLSVIAGGAVGAVLYAVTPSLIWVGAGAAYMLAIVTLLRMSDMTVSRGDGSVTLRTLFDDMWRSVTAGIRVPECWMVVALDVGAMSIAMLWPLLLGSDYDTMWLQLIGLIAMNGGTALAGRLGRRFASTPTRLTGYLLADATCIAITAWTGNDALLIVAFFVSVCAHGMAMNAFCGKVYARVNPDERASVMSVVSLLATLCIAILQPLVGLLGQSHLQLAAMCTIPVFFVPMAYILINGKSRS</sequence>
<dbReference type="PANTHER" id="PTHR23530">
    <property type="entry name" value="TRANSPORT PROTEIN-RELATED"/>
    <property type="match status" value="1"/>
</dbReference>
<feature type="transmembrane region" description="Helical" evidence="1">
    <location>
        <begin position="214"/>
        <end position="236"/>
    </location>
</feature>
<evidence type="ECO:0000256" key="1">
    <source>
        <dbReference type="SAM" id="Phobius"/>
    </source>
</evidence>
<feature type="transmembrane region" description="Helical" evidence="1">
    <location>
        <begin position="295"/>
        <end position="316"/>
    </location>
</feature>
<feature type="transmembrane region" description="Helical" evidence="1">
    <location>
        <begin position="355"/>
        <end position="377"/>
    </location>
</feature>
<dbReference type="AlphaFoldDB" id="A0A086ZMY0"/>
<feature type="transmembrane region" description="Helical" evidence="1">
    <location>
        <begin position="328"/>
        <end position="349"/>
    </location>
</feature>
<dbReference type="RefSeq" id="WP_033494447.1">
    <property type="nucleotide sequence ID" value="NZ_JDUU01000016.1"/>
</dbReference>
<dbReference type="Gene3D" id="1.20.1250.20">
    <property type="entry name" value="MFS general substrate transporter like domains"/>
    <property type="match status" value="1"/>
</dbReference>
<keyword evidence="1" id="KW-0812">Transmembrane</keyword>